<dbReference type="RefSeq" id="WP_094808037.1">
    <property type="nucleotide sequence ID" value="NZ_NEVT01000009.1"/>
</dbReference>
<protein>
    <recommendedName>
        <fullName evidence="5">DUF1090 domain-containing protein</fullName>
    </recommendedName>
</protein>
<keyword evidence="4" id="KW-1185">Reference proteome</keyword>
<evidence type="ECO:0008006" key="5">
    <source>
        <dbReference type="Google" id="ProtNLM"/>
    </source>
</evidence>
<evidence type="ECO:0000256" key="1">
    <source>
        <dbReference type="SAM" id="MobiDB-lite"/>
    </source>
</evidence>
<feature type="compositionally biased region" description="Basic and acidic residues" evidence="1">
    <location>
        <begin position="55"/>
        <end position="66"/>
    </location>
</feature>
<accession>A0A261V955</accession>
<name>A0A261V955_9BORD</name>
<feature type="compositionally biased region" description="Basic and acidic residues" evidence="1">
    <location>
        <begin position="75"/>
        <end position="112"/>
    </location>
</feature>
<evidence type="ECO:0000256" key="2">
    <source>
        <dbReference type="SAM" id="SignalP"/>
    </source>
</evidence>
<comment type="caution">
    <text evidence="3">The sequence shown here is derived from an EMBL/GenBank/DDBJ whole genome shotgun (WGS) entry which is preliminary data.</text>
</comment>
<gene>
    <name evidence="3" type="ORF">CAL24_23055</name>
</gene>
<organism evidence="3 4">
    <name type="scientific">Bordetella genomosp. 2</name>
    <dbReference type="NCBI Taxonomy" id="1983456"/>
    <lineage>
        <taxon>Bacteria</taxon>
        <taxon>Pseudomonadati</taxon>
        <taxon>Pseudomonadota</taxon>
        <taxon>Betaproteobacteria</taxon>
        <taxon>Burkholderiales</taxon>
        <taxon>Alcaligenaceae</taxon>
        <taxon>Bordetella</taxon>
    </lineage>
</organism>
<proteinExistence type="predicted"/>
<dbReference type="InterPro" id="IPR009468">
    <property type="entry name" value="DUF1090"/>
</dbReference>
<dbReference type="AlphaFoldDB" id="A0A261V955"/>
<dbReference type="Proteomes" id="UP000215633">
    <property type="component" value="Unassembled WGS sequence"/>
</dbReference>
<feature type="chain" id="PRO_5012921453" description="DUF1090 domain-containing protein" evidence="2">
    <location>
        <begin position="26"/>
        <end position="134"/>
    </location>
</feature>
<feature type="signal peptide" evidence="2">
    <location>
        <begin position="1"/>
        <end position="25"/>
    </location>
</feature>
<evidence type="ECO:0000313" key="3">
    <source>
        <dbReference type="EMBL" id="OZI69693.1"/>
    </source>
</evidence>
<dbReference type="Pfam" id="PF06476">
    <property type="entry name" value="DUF1090"/>
    <property type="match status" value="1"/>
</dbReference>
<feature type="region of interest" description="Disordered" evidence="1">
    <location>
        <begin position="51"/>
        <end position="112"/>
    </location>
</feature>
<reference evidence="4" key="1">
    <citation type="submission" date="2017-05" db="EMBL/GenBank/DDBJ databases">
        <title>Complete and WGS of Bordetella genogroups.</title>
        <authorList>
            <person name="Spilker T."/>
            <person name="Lipuma J."/>
        </authorList>
    </citation>
    <scope>NUCLEOTIDE SEQUENCE [LARGE SCALE GENOMIC DNA]</scope>
    <source>
        <strain evidence="4">AU8256</strain>
    </source>
</reference>
<sequence>MSLPRLCLPLAAAAALLAGAPGAQAAQDCTALRGCAAKFCHIENDIAAAQAQGNSRREAGLRRALSEARGSCSDESLRAERQQAVAEHREKVREREAELAEERREGDQDDIDKALRKLHEAQEELRQAQDELLK</sequence>
<dbReference type="EMBL" id="NEVT01000009">
    <property type="protein sequence ID" value="OZI69693.1"/>
    <property type="molecule type" value="Genomic_DNA"/>
</dbReference>
<evidence type="ECO:0000313" key="4">
    <source>
        <dbReference type="Proteomes" id="UP000215633"/>
    </source>
</evidence>
<keyword evidence="2" id="KW-0732">Signal</keyword>